<feature type="compositionally biased region" description="Basic and acidic residues" evidence="1">
    <location>
        <begin position="42"/>
        <end position="66"/>
    </location>
</feature>
<protein>
    <submittedName>
        <fullName evidence="3">Uncharacterized protein</fullName>
    </submittedName>
</protein>
<evidence type="ECO:0000256" key="2">
    <source>
        <dbReference type="SAM" id="SignalP"/>
    </source>
</evidence>
<organism evidence="3 4">
    <name type="scientific">Belnapia arida</name>
    <dbReference type="NCBI Taxonomy" id="2804533"/>
    <lineage>
        <taxon>Bacteria</taxon>
        <taxon>Pseudomonadati</taxon>
        <taxon>Pseudomonadota</taxon>
        <taxon>Alphaproteobacteria</taxon>
        <taxon>Acetobacterales</taxon>
        <taxon>Roseomonadaceae</taxon>
        <taxon>Belnapia</taxon>
    </lineage>
</organism>
<dbReference type="EMBL" id="JAETWB010000009">
    <property type="protein sequence ID" value="MBL6079965.1"/>
    <property type="molecule type" value="Genomic_DNA"/>
</dbReference>
<dbReference type="Proteomes" id="UP000660885">
    <property type="component" value="Unassembled WGS sequence"/>
</dbReference>
<keyword evidence="4" id="KW-1185">Reference proteome</keyword>
<feature type="region of interest" description="Disordered" evidence="1">
    <location>
        <begin position="15"/>
        <end position="90"/>
    </location>
</feature>
<reference evidence="3 4" key="1">
    <citation type="submission" date="2021-01" db="EMBL/GenBank/DDBJ databases">
        <title>Belnapia mucosa sp. nov. and Belnapia arida sp. nov., isolated from the Tabernas Desert (Almeria, Spain).</title>
        <authorList>
            <person name="Molina-Menor E."/>
            <person name="Vidal-Verdu A."/>
            <person name="Calonge A."/>
            <person name="Satari L."/>
            <person name="Pereto J."/>
            <person name="Porcar M."/>
        </authorList>
    </citation>
    <scope>NUCLEOTIDE SEQUENCE [LARGE SCALE GENOMIC DNA]</scope>
    <source>
        <strain evidence="3 4">T18</strain>
    </source>
</reference>
<feature type="signal peptide" evidence="2">
    <location>
        <begin position="1"/>
        <end position="18"/>
    </location>
</feature>
<evidence type="ECO:0000313" key="4">
    <source>
        <dbReference type="Proteomes" id="UP000660885"/>
    </source>
</evidence>
<evidence type="ECO:0000256" key="1">
    <source>
        <dbReference type="SAM" id="MobiDB-lite"/>
    </source>
</evidence>
<keyword evidence="2" id="KW-0732">Signal</keyword>
<name>A0ABS1U5Y2_9PROT</name>
<evidence type="ECO:0000313" key="3">
    <source>
        <dbReference type="EMBL" id="MBL6079965.1"/>
    </source>
</evidence>
<gene>
    <name evidence="3" type="ORF">JMJ56_18245</name>
</gene>
<sequence>MRHVLILGFILLAGPAAAQDQPRPQPDRVPSLGGRTFPSGQVEREVRPQEGAAAERDRQQLRELNDLSRQLTPPGTPVPAPHVEPPQRRN</sequence>
<dbReference type="RefSeq" id="WP_202833198.1">
    <property type="nucleotide sequence ID" value="NZ_JAETWB010000009.1"/>
</dbReference>
<feature type="compositionally biased region" description="Pro residues" evidence="1">
    <location>
        <begin position="74"/>
        <end position="84"/>
    </location>
</feature>
<comment type="caution">
    <text evidence="3">The sequence shown here is derived from an EMBL/GenBank/DDBJ whole genome shotgun (WGS) entry which is preliminary data.</text>
</comment>
<proteinExistence type="predicted"/>
<accession>A0ABS1U5Y2</accession>
<feature type="chain" id="PRO_5045443312" evidence="2">
    <location>
        <begin position="19"/>
        <end position="90"/>
    </location>
</feature>